<dbReference type="InterPro" id="IPR036397">
    <property type="entry name" value="RNaseH_sf"/>
</dbReference>
<comment type="caution">
    <text evidence="2">The sequence shown here is derived from an EMBL/GenBank/DDBJ whole genome shotgun (WGS) entry which is preliminary data.</text>
</comment>
<accession>A0A4C1TFZ1</accession>
<dbReference type="AlphaFoldDB" id="A0A4C1TFZ1"/>
<dbReference type="SUPFAM" id="SSF53098">
    <property type="entry name" value="Ribonuclease H-like"/>
    <property type="match status" value="1"/>
</dbReference>
<dbReference type="GO" id="GO:0003676">
    <property type="term" value="F:nucleic acid binding"/>
    <property type="evidence" value="ECO:0007669"/>
    <property type="project" value="InterPro"/>
</dbReference>
<dbReference type="InterPro" id="IPR040676">
    <property type="entry name" value="DUF5641"/>
</dbReference>
<dbReference type="Pfam" id="PF17921">
    <property type="entry name" value="Integrase_H2C2"/>
    <property type="match status" value="1"/>
</dbReference>
<reference evidence="2 3" key="1">
    <citation type="journal article" date="2019" name="Commun. Biol.">
        <title>The bagworm genome reveals a unique fibroin gene that provides high tensile strength.</title>
        <authorList>
            <person name="Kono N."/>
            <person name="Nakamura H."/>
            <person name="Ohtoshi R."/>
            <person name="Tomita M."/>
            <person name="Numata K."/>
            <person name="Arakawa K."/>
        </authorList>
    </citation>
    <scope>NUCLEOTIDE SEQUENCE [LARGE SCALE GENOMIC DNA]</scope>
</reference>
<dbReference type="OrthoDB" id="10049357at2759"/>
<dbReference type="Pfam" id="PF05380">
    <property type="entry name" value="Peptidase_A17"/>
    <property type="match status" value="1"/>
</dbReference>
<dbReference type="Pfam" id="PF18701">
    <property type="entry name" value="DUF5641"/>
    <property type="match status" value="1"/>
</dbReference>
<dbReference type="InterPro" id="IPR012337">
    <property type="entry name" value="RNaseH-like_sf"/>
</dbReference>
<feature type="domain" description="Integrase catalytic" evidence="1">
    <location>
        <begin position="385"/>
        <end position="570"/>
    </location>
</feature>
<dbReference type="EMBL" id="BGZK01000052">
    <property type="protein sequence ID" value="GBP12490.1"/>
    <property type="molecule type" value="Genomic_DNA"/>
</dbReference>
<dbReference type="Gene3D" id="1.10.340.70">
    <property type="match status" value="1"/>
</dbReference>
<dbReference type="Gene3D" id="3.30.420.10">
    <property type="entry name" value="Ribonuclease H-like superfamily/Ribonuclease H"/>
    <property type="match status" value="1"/>
</dbReference>
<sequence>MQRIWRSGIGWDDVLLERDYAKWVDYLDEVRKLSQLRIPRCYALRSSKIELHVFGDASEHAYAAVAYWRAVRPDGTVHLALVAGKSRVAPNKVMSIPRLELQAALLACRLATNIQKEHGIATERRVLWCDSKTVLRWIRSDPRAYKPFVAHRLAELDERSDRNEWRWVNSADNPADDATRADCDLERWLNGPTFLLRNEDAWPIDNDVVDERVADDEVKGESINVVCTTHTGDVIDVTRFSSWTRLVRTYARVLYFIRRLRKQQQPRGHSPRGSSLRALDVMLTDDWLRVGGRLRRSPTLSFDEKHPIILDGRDHAVRLLVEHYHRRAGHANHEAVVNIIRERFWITRLRPTVKKVANACRLCRVRRAQPVTPKMADLPGGRLAFRQRPFTHTGVDYFGPLEVTVGRRREKRWAALFTCLTTRAVHMEVASSLSADSMIMALRRFMARRGQPDTLYSDHGTNFVGAAAELSRARLEIEERMSDEATTRAIRWLRIPPHAPHMGGSWERLVRSIKVALSATLHTRAPKDEVLHTLLLEAEFVVNSRPLTHISVLPSDPTALTPNHFLLGSAAGRWQPGHFDTSEECSRKQWRASQALAEMFWQRWLREYLPTLQRRHKWTEGRPPIKVGDAVVITDPALPRNTWPRGIVERVYPGIDGQVRVVDIRTAHGRLRRPTARLAVLPTEVESSHAPTGGGLLTAELRPPCAAVAASAD</sequence>
<protein>
    <recommendedName>
        <fullName evidence="1">Integrase catalytic domain-containing protein</fullName>
    </recommendedName>
</protein>
<evidence type="ECO:0000313" key="3">
    <source>
        <dbReference type="Proteomes" id="UP000299102"/>
    </source>
</evidence>
<dbReference type="PANTHER" id="PTHR47331">
    <property type="entry name" value="PHD-TYPE DOMAIN-CONTAINING PROTEIN"/>
    <property type="match status" value="1"/>
</dbReference>
<keyword evidence="3" id="KW-1185">Reference proteome</keyword>
<proteinExistence type="predicted"/>
<dbReference type="InterPro" id="IPR001584">
    <property type="entry name" value="Integrase_cat-core"/>
</dbReference>
<evidence type="ECO:0000259" key="1">
    <source>
        <dbReference type="PROSITE" id="PS50994"/>
    </source>
</evidence>
<dbReference type="GO" id="GO:0015074">
    <property type="term" value="P:DNA integration"/>
    <property type="evidence" value="ECO:0007669"/>
    <property type="project" value="InterPro"/>
</dbReference>
<gene>
    <name evidence="2" type="ORF">EVAR_10169_1</name>
</gene>
<dbReference type="InterPro" id="IPR008042">
    <property type="entry name" value="Retrotrans_Pao"/>
</dbReference>
<evidence type="ECO:0000313" key="2">
    <source>
        <dbReference type="EMBL" id="GBP12490.1"/>
    </source>
</evidence>
<name>A0A4C1TFZ1_EUMVA</name>
<organism evidence="2 3">
    <name type="scientific">Eumeta variegata</name>
    <name type="common">Bagworm moth</name>
    <name type="synonym">Eumeta japonica</name>
    <dbReference type="NCBI Taxonomy" id="151549"/>
    <lineage>
        <taxon>Eukaryota</taxon>
        <taxon>Metazoa</taxon>
        <taxon>Ecdysozoa</taxon>
        <taxon>Arthropoda</taxon>
        <taxon>Hexapoda</taxon>
        <taxon>Insecta</taxon>
        <taxon>Pterygota</taxon>
        <taxon>Neoptera</taxon>
        <taxon>Endopterygota</taxon>
        <taxon>Lepidoptera</taxon>
        <taxon>Glossata</taxon>
        <taxon>Ditrysia</taxon>
        <taxon>Tineoidea</taxon>
        <taxon>Psychidae</taxon>
        <taxon>Oiketicinae</taxon>
        <taxon>Eumeta</taxon>
    </lineage>
</organism>
<dbReference type="InterPro" id="IPR041588">
    <property type="entry name" value="Integrase_H2C2"/>
</dbReference>
<dbReference type="Proteomes" id="UP000299102">
    <property type="component" value="Unassembled WGS sequence"/>
</dbReference>
<dbReference type="PROSITE" id="PS50994">
    <property type="entry name" value="INTEGRASE"/>
    <property type="match status" value="1"/>
</dbReference>
<dbReference type="STRING" id="151549.A0A4C1TFZ1"/>